<keyword evidence="4" id="KW-1185">Reference proteome</keyword>
<evidence type="ECO:0000313" key="3">
    <source>
        <dbReference type="EMBL" id="PPR08176.1"/>
    </source>
</evidence>
<gene>
    <name evidence="3" type="ORF">CVT24_001688</name>
</gene>
<feature type="compositionally biased region" description="Acidic residues" evidence="2">
    <location>
        <begin position="209"/>
        <end position="226"/>
    </location>
</feature>
<protein>
    <recommendedName>
        <fullName evidence="5">F-box domain-containing protein</fullName>
    </recommendedName>
</protein>
<reference evidence="3 4" key="1">
    <citation type="journal article" date="2018" name="Evol. Lett.">
        <title>Horizontal gene cluster transfer increased hallucinogenic mushroom diversity.</title>
        <authorList>
            <person name="Reynolds H.T."/>
            <person name="Vijayakumar V."/>
            <person name="Gluck-Thaler E."/>
            <person name="Korotkin H.B."/>
            <person name="Matheny P.B."/>
            <person name="Slot J.C."/>
        </authorList>
    </citation>
    <scope>NUCLEOTIDE SEQUENCE [LARGE SCALE GENOMIC DNA]</scope>
    <source>
        <strain evidence="3 4">2629</strain>
    </source>
</reference>
<sequence length="380" mass="42630">MQFKEFGPGHAAHPRVTWPEDLQQVVVQLPSTLINLLGQKKTLNVQDQYIIKEFRSTISAAKEENERLQADIRQQIDSLKLQLHNDGLEHARLRKQATACDAFVSPLQRISDEILRQIIQHSAEQTASRATNVITGSTPLALSLVSKQFRAVAHSIPSIWTKILIVWNGDKTYGKYRGYVELCGKLSKHLPMSVHLIDDRTGLKNPQYGDDDDGEKGPGSEEESNEDDNKGNNTNSHRVLYTLFGGIFGEWAHLNRVHKFAITTFRQDEAAKSLRRELVGRTDLSLQSVAFYQPSSEESDAIEYLNPLLATLPNLCHLKFHLNLSIESPIPETFPDDRKSCGAWARLTTLSMDGDCVTTPLWPAFLTSDVLKPPSRPGRA</sequence>
<evidence type="ECO:0008006" key="5">
    <source>
        <dbReference type="Google" id="ProtNLM"/>
    </source>
</evidence>
<dbReference type="AlphaFoldDB" id="A0A409YYS8"/>
<dbReference type="EMBL" id="NHTK01000099">
    <property type="protein sequence ID" value="PPR08176.1"/>
    <property type="molecule type" value="Genomic_DNA"/>
</dbReference>
<feature type="region of interest" description="Disordered" evidence="2">
    <location>
        <begin position="201"/>
        <end position="233"/>
    </location>
</feature>
<evidence type="ECO:0000313" key="4">
    <source>
        <dbReference type="Proteomes" id="UP000284842"/>
    </source>
</evidence>
<name>A0A409YYS8_9AGAR</name>
<dbReference type="Proteomes" id="UP000284842">
    <property type="component" value="Unassembled WGS sequence"/>
</dbReference>
<dbReference type="OrthoDB" id="3022400at2759"/>
<dbReference type="InParanoid" id="A0A409YYS8"/>
<organism evidence="3 4">
    <name type="scientific">Panaeolus cyanescens</name>
    <dbReference type="NCBI Taxonomy" id="181874"/>
    <lineage>
        <taxon>Eukaryota</taxon>
        <taxon>Fungi</taxon>
        <taxon>Dikarya</taxon>
        <taxon>Basidiomycota</taxon>
        <taxon>Agaricomycotina</taxon>
        <taxon>Agaricomycetes</taxon>
        <taxon>Agaricomycetidae</taxon>
        <taxon>Agaricales</taxon>
        <taxon>Agaricineae</taxon>
        <taxon>Galeropsidaceae</taxon>
        <taxon>Panaeolus</taxon>
    </lineage>
</organism>
<evidence type="ECO:0000256" key="1">
    <source>
        <dbReference type="SAM" id="Coils"/>
    </source>
</evidence>
<keyword evidence="1" id="KW-0175">Coiled coil</keyword>
<proteinExistence type="predicted"/>
<accession>A0A409YYS8</accession>
<evidence type="ECO:0000256" key="2">
    <source>
        <dbReference type="SAM" id="MobiDB-lite"/>
    </source>
</evidence>
<feature type="coiled-coil region" evidence="1">
    <location>
        <begin position="51"/>
        <end position="82"/>
    </location>
</feature>
<comment type="caution">
    <text evidence="3">The sequence shown here is derived from an EMBL/GenBank/DDBJ whole genome shotgun (WGS) entry which is preliminary data.</text>
</comment>